<dbReference type="InParanoid" id="A0A6L2PMM3"/>
<evidence type="ECO:0000256" key="4">
    <source>
        <dbReference type="ARBA" id="ARBA00022889"/>
    </source>
</evidence>
<comment type="similarity">
    <text evidence="2">Belongs to the ninjurin family.</text>
</comment>
<name>A0A6L2PMM3_COPFO</name>
<accession>A0A6L2PMM3</accession>
<evidence type="ECO:0000256" key="6">
    <source>
        <dbReference type="ARBA" id="ARBA00023136"/>
    </source>
</evidence>
<reference evidence="9" key="1">
    <citation type="submission" date="2020-01" db="EMBL/GenBank/DDBJ databases">
        <title>Draft genome sequence of the Termite Coptotermes fromosanus.</title>
        <authorList>
            <person name="Itakura S."/>
            <person name="Yosikawa Y."/>
            <person name="Umezawa K."/>
        </authorList>
    </citation>
    <scope>NUCLEOTIDE SEQUENCE [LARGE SCALE GENOMIC DNA]</scope>
</reference>
<feature type="transmembrane region" description="Helical" evidence="7">
    <location>
        <begin position="194"/>
        <end position="217"/>
    </location>
</feature>
<proteinExistence type="inferred from homology"/>
<gene>
    <name evidence="8" type="ORF">Cfor_04352</name>
</gene>
<evidence type="ECO:0000256" key="3">
    <source>
        <dbReference type="ARBA" id="ARBA00022692"/>
    </source>
</evidence>
<keyword evidence="9" id="KW-1185">Reference proteome</keyword>
<dbReference type="Pfam" id="PF04923">
    <property type="entry name" value="Ninjurin"/>
    <property type="match status" value="1"/>
</dbReference>
<dbReference type="Proteomes" id="UP000502823">
    <property type="component" value="Unassembled WGS sequence"/>
</dbReference>
<evidence type="ECO:0000313" key="9">
    <source>
        <dbReference type="Proteomes" id="UP000502823"/>
    </source>
</evidence>
<keyword evidence="5 7" id="KW-1133">Transmembrane helix</keyword>
<dbReference type="OrthoDB" id="6114058at2759"/>
<dbReference type="GO" id="GO:0042246">
    <property type="term" value="P:tissue regeneration"/>
    <property type="evidence" value="ECO:0007669"/>
    <property type="project" value="InterPro"/>
</dbReference>
<dbReference type="EMBL" id="BLKM01000363">
    <property type="protein sequence ID" value="GFG32372.1"/>
    <property type="molecule type" value="Genomic_DNA"/>
</dbReference>
<dbReference type="GO" id="GO:0007155">
    <property type="term" value="P:cell adhesion"/>
    <property type="evidence" value="ECO:0007669"/>
    <property type="project" value="UniProtKB-KW"/>
</dbReference>
<dbReference type="GO" id="GO:0016020">
    <property type="term" value="C:membrane"/>
    <property type="evidence" value="ECO:0007669"/>
    <property type="project" value="UniProtKB-SubCell"/>
</dbReference>
<dbReference type="AlphaFoldDB" id="A0A6L2PMM3"/>
<dbReference type="PANTHER" id="PTHR12316:SF17">
    <property type="entry name" value="NINJURIN C, ISOFORM D"/>
    <property type="match status" value="1"/>
</dbReference>
<evidence type="ECO:0000256" key="2">
    <source>
        <dbReference type="ARBA" id="ARBA00008141"/>
    </source>
</evidence>
<keyword evidence="4" id="KW-0130">Cell adhesion</keyword>
<evidence type="ECO:0000256" key="1">
    <source>
        <dbReference type="ARBA" id="ARBA00004141"/>
    </source>
</evidence>
<sequence length="237" mass="26328">MNKAWTDLIAQGESLWKFFHEYGRENRVWQHTRHAVAMVNKQATTVVRRQSVKLDSSSCLVVQLVTGYVSCDTGPVFEFNSEQIAFGVSFAVLQIDKMSTSAITPETGNRGKPLDANSYATKKTIAQGMLDIALLTANASQLKYVLQVGHQHEFYTLMVWLISISIVLQILMGMLCLSLNLLRDCRLHRHEYHLSAVVINYVSTGFSVVVSTLNLLISAFDPGLGRILDSGVVFDSA</sequence>
<evidence type="ECO:0000256" key="5">
    <source>
        <dbReference type="ARBA" id="ARBA00022989"/>
    </source>
</evidence>
<keyword evidence="6 7" id="KW-0472">Membrane</keyword>
<comment type="subcellular location">
    <subcellularLocation>
        <location evidence="1">Membrane</location>
        <topology evidence="1">Multi-pass membrane protein</topology>
    </subcellularLocation>
</comment>
<evidence type="ECO:0000256" key="7">
    <source>
        <dbReference type="SAM" id="Phobius"/>
    </source>
</evidence>
<protein>
    <submittedName>
        <fullName evidence="8">Uncharacterized protein</fullName>
    </submittedName>
</protein>
<feature type="transmembrane region" description="Helical" evidence="7">
    <location>
        <begin position="157"/>
        <end position="182"/>
    </location>
</feature>
<comment type="caution">
    <text evidence="8">The sequence shown here is derived from an EMBL/GenBank/DDBJ whole genome shotgun (WGS) entry which is preliminary data.</text>
</comment>
<evidence type="ECO:0000313" key="8">
    <source>
        <dbReference type="EMBL" id="GFG32372.1"/>
    </source>
</evidence>
<dbReference type="PANTHER" id="PTHR12316">
    <property type="entry name" value="NINJURIN-RELATED"/>
    <property type="match status" value="1"/>
</dbReference>
<organism evidence="8 9">
    <name type="scientific">Coptotermes formosanus</name>
    <name type="common">Formosan subterranean termite</name>
    <dbReference type="NCBI Taxonomy" id="36987"/>
    <lineage>
        <taxon>Eukaryota</taxon>
        <taxon>Metazoa</taxon>
        <taxon>Ecdysozoa</taxon>
        <taxon>Arthropoda</taxon>
        <taxon>Hexapoda</taxon>
        <taxon>Insecta</taxon>
        <taxon>Pterygota</taxon>
        <taxon>Neoptera</taxon>
        <taxon>Polyneoptera</taxon>
        <taxon>Dictyoptera</taxon>
        <taxon>Blattodea</taxon>
        <taxon>Blattoidea</taxon>
        <taxon>Termitoidae</taxon>
        <taxon>Rhinotermitidae</taxon>
        <taxon>Coptotermes</taxon>
    </lineage>
</organism>
<dbReference type="InterPro" id="IPR007007">
    <property type="entry name" value="Ninjurin"/>
</dbReference>
<keyword evidence="3 7" id="KW-0812">Transmembrane</keyword>